<organism evidence="4">
    <name type="scientific">Stegastes partitus</name>
    <name type="common">bicolor damselfish</name>
    <dbReference type="NCBI Taxonomy" id="144197"/>
    <lineage>
        <taxon>Eukaryota</taxon>
        <taxon>Metazoa</taxon>
        <taxon>Chordata</taxon>
        <taxon>Craniata</taxon>
        <taxon>Vertebrata</taxon>
        <taxon>Euteleostomi</taxon>
        <taxon>Actinopterygii</taxon>
        <taxon>Neopterygii</taxon>
        <taxon>Teleostei</taxon>
        <taxon>Neoteleostei</taxon>
        <taxon>Acanthomorphata</taxon>
        <taxon>Ovalentaria</taxon>
        <taxon>Pomacentridae</taxon>
        <taxon>Stegastes</taxon>
    </lineage>
</organism>
<accession>A0A3B4ZNR0</accession>
<name>A0A3B4ZNR0_9TELE</name>
<evidence type="ECO:0000256" key="2">
    <source>
        <dbReference type="ARBA" id="ARBA00023292"/>
    </source>
</evidence>
<proteinExistence type="predicted"/>
<keyword evidence="1" id="KW-1015">Disulfide bond</keyword>
<evidence type="ECO:0000259" key="3">
    <source>
        <dbReference type="Pfam" id="PF00055"/>
    </source>
</evidence>
<keyword evidence="2" id="KW-0424">Laminin EGF-like domain</keyword>
<dbReference type="STRING" id="144197.ENSSPAP00000003362"/>
<protein>
    <recommendedName>
        <fullName evidence="3">Laminin N-terminal domain-containing protein</fullName>
    </recommendedName>
</protein>
<evidence type="ECO:0000256" key="1">
    <source>
        <dbReference type="ARBA" id="ARBA00023157"/>
    </source>
</evidence>
<dbReference type="AlphaFoldDB" id="A0A3B4ZNR0"/>
<dbReference type="Gene3D" id="2.60.120.260">
    <property type="entry name" value="Galactose-binding domain-like"/>
    <property type="match status" value="1"/>
</dbReference>
<dbReference type="Pfam" id="PF00055">
    <property type="entry name" value="Laminin_N"/>
    <property type="match status" value="1"/>
</dbReference>
<dbReference type="Ensembl" id="ENSSPAT00000003420.1">
    <property type="protein sequence ID" value="ENSSPAP00000003362.1"/>
    <property type="gene ID" value="ENSSPAG00000002575.1"/>
</dbReference>
<evidence type="ECO:0000313" key="4">
    <source>
        <dbReference type="Ensembl" id="ENSSPAP00000003362.1"/>
    </source>
</evidence>
<reference evidence="4" key="1">
    <citation type="submission" date="2023-09" db="UniProtKB">
        <authorList>
            <consortium name="Ensembl"/>
        </authorList>
    </citation>
    <scope>IDENTIFICATION</scope>
</reference>
<dbReference type="GeneTree" id="ENSGT00940000179161"/>
<sequence length="92" mass="10266">NSRQQLAWQLCGCWCMNVCEWEQCPGGSCNPQLGDLMVGRAAQLSASSTCGLDEPQNYCILGYLEVRHLRIQLHIQHEHVVLLITQAEGAQL</sequence>
<feature type="domain" description="Laminin N-terminal" evidence="3">
    <location>
        <begin position="29"/>
        <end position="64"/>
    </location>
</feature>
<dbReference type="InterPro" id="IPR008211">
    <property type="entry name" value="Laminin_N"/>
</dbReference>